<dbReference type="RefSeq" id="WP_145385150.1">
    <property type="nucleotide sequence ID" value="NZ_CP037423.1"/>
</dbReference>
<reference evidence="1 2" key="1">
    <citation type="submission" date="2019-03" db="EMBL/GenBank/DDBJ databases">
        <title>Deep-cultivation of Planctomycetes and their phenomic and genomic characterization uncovers novel biology.</title>
        <authorList>
            <person name="Wiegand S."/>
            <person name="Jogler M."/>
            <person name="Boedeker C."/>
            <person name="Pinto D."/>
            <person name="Vollmers J."/>
            <person name="Rivas-Marin E."/>
            <person name="Kohn T."/>
            <person name="Peeters S.H."/>
            <person name="Heuer A."/>
            <person name="Rast P."/>
            <person name="Oberbeckmann S."/>
            <person name="Bunk B."/>
            <person name="Jeske O."/>
            <person name="Meyerdierks A."/>
            <person name="Storesund J.E."/>
            <person name="Kallscheuer N."/>
            <person name="Luecker S."/>
            <person name="Lage O.M."/>
            <person name="Pohl T."/>
            <person name="Merkel B.J."/>
            <person name="Hornburger P."/>
            <person name="Mueller R.-W."/>
            <person name="Bruemmer F."/>
            <person name="Labrenz M."/>
            <person name="Spormann A.M."/>
            <person name="Op den Camp H."/>
            <person name="Overmann J."/>
            <person name="Amann R."/>
            <person name="Jetten M.S.M."/>
            <person name="Mascher T."/>
            <person name="Medema M.H."/>
            <person name="Devos D.P."/>
            <person name="Kaster A.-K."/>
            <person name="Ovreas L."/>
            <person name="Rohde M."/>
            <person name="Galperin M.Y."/>
            <person name="Jogler C."/>
        </authorList>
    </citation>
    <scope>NUCLEOTIDE SEQUENCE [LARGE SCALE GENOMIC DNA]</scope>
    <source>
        <strain evidence="1 2">Enr13</strain>
    </source>
</reference>
<gene>
    <name evidence="1" type="ORF">Enr13x_12600</name>
</gene>
<evidence type="ECO:0000313" key="2">
    <source>
        <dbReference type="Proteomes" id="UP000319004"/>
    </source>
</evidence>
<organism evidence="1 2">
    <name type="scientific">Stieleria neptunia</name>
    <dbReference type="NCBI Taxonomy" id="2527979"/>
    <lineage>
        <taxon>Bacteria</taxon>
        <taxon>Pseudomonadati</taxon>
        <taxon>Planctomycetota</taxon>
        <taxon>Planctomycetia</taxon>
        <taxon>Pirellulales</taxon>
        <taxon>Pirellulaceae</taxon>
        <taxon>Stieleria</taxon>
    </lineage>
</organism>
<accession>A0A518HKP8</accession>
<dbReference type="OrthoDB" id="9955788at2"/>
<dbReference type="Proteomes" id="UP000319004">
    <property type="component" value="Chromosome"/>
</dbReference>
<protein>
    <submittedName>
        <fullName evidence="1">Uncharacterized protein</fullName>
    </submittedName>
</protein>
<name>A0A518HKP8_9BACT</name>
<dbReference type="EMBL" id="CP037423">
    <property type="protein sequence ID" value="QDV41421.1"/>
    <property type="molecule type" value="Genomic_DNA"/>
</dbReference>
<keyword evidence="2" id="KW-1185">Reference proteome</keyword>
<proteinExistence type="predicted"/>
<sequence>MTSLLARIRGIREDDAKAVYEDLQPERDEFFQIALRDYLGKSKDDDADDLLRCMEFLELGDEDYQDLVRGIGQAISALSQQQFHDEQTKGSDVRFVETQRQMFTAKAQADRCQKKLRELQALAARGSGIIKQVNEITKEQPLIFDDAGKPHKSLKSVIDASVKQLREAAKEHEAKADAAMEDWITARLRTAGIEQE</sequence>
<dbReference type="AlphaFoldDB" id="A0A518HKP8"/>
<dbReference type="KEGG" id="snep:Enr13x_12600"/>
<evidence type="ECO:0000313" key="1">
    <source>
        <dbReference type="EMBL" id="QDV41421.1"/>
    </source>
</evidence>